<sequence>MRKDYSFSQITRKEHQTNRFLAFFLSRLIIMGEDRTPFDLCGNKTIVGGAFIA</sequence>
<gene>
    <name evidence="1" type="ORF">AYBTSS11_LOCUS10940</name>
</gene>
<dbReference type="Gramene" id="rna-AYBTSS11_LOCUS10940">
    <property type="protein sequence ID" value="CAJ1942629.1"/>
    <property type="gene ID" value="gene-AYBTSS11_LOCUS10940"/>
</dbReference>
<dbReference type="AlphaFoldDB" id="A0AA86VKA1"/>
<dbReference type="EMBL" id="OY731400">
    <property type="protein sequence ID" value="CAJ1942629.1"/>
    <property type="molecule type" value="Genomic_DNA"/>
</dbReference>
<evidence type="ECO:0000313" key="1">
    <source>
        <dbReference type="EMBL" id="CAJ1942629.1"/>
    </source>
</evidence>
<reference evidence="1" key="1">
    <citation type="submission" date="2023-10" db="EMBL/GenBank/DDBJ databases">
        <authorList>
            <person name="Domelevo Entfellner J.-B."/>
        </authorList>
    </citation>
    <scope>NUCLEOTIDE SEQUENCE</scope>
</reference>
<dbReference type="Proteomes" id="UP001189624">
    <property type="component" value="Chromosome 3"/>
</dbReference>
<proteinExistence type="predicted"/>
<evidence type="ECO:0000313" key="2">
    <source>
        <dbReference type="Proteomes" id="UP001189624"/>
    </source>
</evidence>
<accession>A0AA86VKA1</accession>
<organism evidence="1 2">
    <name type="scientific">Sphenostylis stenocarpa</name>
    <dbReference type="NCBI Taxonomy" id="92480"/>
    <lineage>
        <taxon>Eukaryota</taxon>
        <taxon>Viridiplantae</taxon>
        <taxon>Streptophyta</taxon>
        <taxon>Embryophyta</taxon>
        <taxon>Tracheophyta</taxon>
        <taxon>Spermatophyta</taxon>
        <taxon>Magnoliopsida</taxon>
        <taxon>eudicotyledons</taxon>
        <taxon>Gunneridae</taxon>
        <taxon>Pentapetalae</taxon>
        <taxon>rosids</taxon>
        <taxon>fabids</taxon>
        <taxon>Fabales</taxon>
        <taxon>Fabaceae</taxon>
        <taxon>Papilionoideae</taxon>
        <taxon>50 kb inversion clade</taxon>
        <taxon>NPAAA clade</taxon>
        <taxon>indigoferoid/millettioid clade</taxon>
        <taxon>Phaseoleae</taxon>
        <taxon>Sphenostylis</taxon>
    </lineage>
</organism>
<keyword evidence="2" id="KW-1185">Reference proteome</keyword>
<protein>
    <submittedName>
        <fullName evidence="1">Uncharacterized protein</fullName>
    </submittedName>
</protein>
<name>A0AA86VKA1_9FABA</name>